<dbReference type="SUPFAM" id="SSF52768">
    <property type="entry name" value="Arginase/deacetylase"/>
    <property type="match status" value="1"/>
</dbReference>
<keyword evidence="1" id="KW-0378">Hydrolase</keyword>
<dbReference type="PRINTS" id="PR01270">
    <property type="entry name" value="HDASUPER"/>
</dbReference>
<evidence type="ECO:0000256" key="1">
    <source>
        <dbReference type="ARBA" id="ARBA00022801"/>
    </source>
</evidence>
<organism evidence="3 4">
    <name type="scientific">Discostella pseudostelligera</name>
    <dbReference type="NCBI Taxonomy" id="259834"/>
    <lineage>
        <taxon>Eukaryota</taxon>
        <taxon>Sar</taxon>
        <taxon>Stramenopiles</taxon>
        <taxon>Ochrophyta</taxon>
        <taxon>Bacillariophyta</taxon>
        <taxon>Coscinodiscophyceae</taxon>
        <taxon>Thalassiosirophycidae</taxon>
        <taxon>Stephanodiscales</taxon>
        <taxon>Stephanodiscaceae</taxon>
        <taxon>Discostella</taxon>
    </lineage>
</organism>
<dbReference type="CDD" id="cd09993">
    <property type="entry name" value="HDAC_classIV"/>
    <property type="match status" value="1"/>
</dbReference>
<protein>
    <recommendedName>
        <fullName evidence="2">Histone deacetylase domain-containing protein</fullName>
    </recommendedName>
</protein>
<dbReference type="InterPro" id="IPR023696">
    <property type="entry name" value="Ureohydrolase_dom_sf"/>
</dbReference>
<dbReference type="GO" id="GO:0016787">
    <property type="term" value="F:hydrolase activity"/>
    <property type="evidence" value="ECO:0007669"/>
    <property type="project" value="UniProtKB-KW"/>
</dbReference>
<dbReference type="InterPro" id="IPR023801">
    <property type="entry name" value="His_deacetylse_dom"/>
</dbReference>
<feature type="domain" description="Histone deacetylase" evidence="2">
    <location>
        <begin position="123"/>
        <end position="425"/>
    </location>
</feature>
<dbReference type="InterPro" id="IPR000286">
    <property type="entry name" value="HDACs"/>
</dbReference>
<evidence type="ECO:0000313" key="3">
    <source>
        <dbReference type="EMBL" id="KAL3763072.1"/>
    </source>
</evidence>
<name>A0ABD3MLL0_9STRA</name>
<reference evidence="3 4" key="1">
    <citation type="submission" date="2024-10" db="EMBL/GenBank/DDBJ databases">
        <title>Updated reference genomes for cyclostephanoid diatoms.</title>
        <authorList>
            <person name="Roberts W.R."/>
            <person name="Alverson A.J."/>
        </authorList>
    </citation>
    <scope>NUCLEOTIDE SEQUENCE [LARGE SCALE GENOMIC DNA]</scope>
    <source>
        <strain evidence="3 4">AJA232-27</strain>
    </source>
</reference>
<keyword evidence="4" id="KW-1185">Reference proteome</keyword>
<dbReference type="EMBL" id="JALLBG020000129">
    <property type="protein sequence ID" value="KAL3763072.1"/>
    <property type="molecule type" value="Genomic_DNA"/>
</dbReference>
<dbReference type="InterPro" id="IPR037138">
    <property type="entry name" value="His_deacetylse_dom_sf"/>
</dbReference>
<sequence>MLILLRCCKPRLPYIDALSRTSSTATTTRHALSSSLVIRRSHRFHSTSSTSDGSLHRVDDGVPFFPIYYNDIYEVDLPPGHRFPMWKYRKVRELVQAKVGGSGGLTDEDDDARRRVYCDFRVSPLATREDLITTHEANYVYRYLHGEMTESENRNIGFPWSHQHVNRTLSSVGGTVAAACASWEEYARRHERLLDDYDANTDRMPMVLNESNKHLCWAAHVAGGTHHAFKDYGEGFCIFSDIAVAANVLLKKYSQSSPENSSSPSIHRILIIDLDVHQGNGNAALFQNDDRVQTFSMHCSGNYFSKKETSNLDVELPVGCNDETYLSTLRYWLRRIEQHDFDATIDIDKPSTETRRKNFDLIFFQAGVDIHNDDRLGRLCITTSGISQRNLMVYEFAHRMKCPLVITMGGGYPNGNGKEGSSSIIEAHTRVYCDAYEFLTTAYR</sequence>
<dbReference type="Proteomes" id="UP001530293">
    <property type="component" value="Unassembled WGS sequence"/>
</dbReference>
<dbReference type="Pfam" id="PF00850">
    <property type="entry name" value="Hist_deacetyl"/>
    <property type="match status" value="1"/>
</dbReference>
<evidence type="ECO:0000259" key="2">
    <source>
        <dbReference type="Pfam" id="PF00850"/>
    </source>
</evidence>
<evidence type="ECO:0000313" key="4">
    <source>
        <dbReference type="Proteomes" id="UP001530293"/>
    </source>
</evidence>
<dbReference type="AlphaFoldDB" id="A0ABD3MLL0"/>
<dbReference type="PANTHER" id="PTHR10625">
    <property type="entry name" value="HISTONE DEACETYLASE HDAC1-RELATED"/>
    <property type="match status" value="1"/>
</dbReference>
<comment type="caution">
    <text evidence="3">The sequence shown here is derived from an EMBL/GenBank/DDBJ whole genome shotgun (WGS) entry which is preliminary data.</text>
</comment>
<accession>A0ABD3MLL0</accession>
<gene>
    <name evidence="3" type="ORF">ACHAWU_007778</name>
</gene>
<dbReference type="PANTHER" id="PTHR10625:SF19">
    <property type="entry name" value="HISTONE DEACETYLASE 12"/>
    <property type="match status" value="1"/>
</dbReference>
<dbReference type="Gene3D" id="3.40.800.20">
    <property type="entry name" value="Histone deacetylase domain"/>
    <property type="match status" value="1"/>
</dbReference>
<dbReference type="InterPro" id="IPR044150">
    <property type="entry name" value="HDAC_classIV"/>
</dbReference>
<proteinExistence type="predicted"/>